<dbReference type="Proteomes" id="UP001589750">
    <property type="component" value="Unassembled WGS sequence"/>
</dbReference>
<organism evidence="1 2">
    <name type="scientific">Nocardioides plantarum</name>
    <dbReference type="NCBI Taxonomy" id="29299"/>
    <lineage>
        <taxon>Bacteria</taxon>
        <taxon>Bacillati</taxon>
        <taxon>Actinomycetota</taxon>
        <taxon>Actinomycetes</taxon>
        <taxon>Propionibacteriales</taxon>
        <taxon>Nocardioidaceae</taxon>
        <taxon>Nocardioides</taxon>
    </lineage>
</organism>
<sequence>MTTDDDPVRDALAARLGEQAATELLDHVEGYSNYPRTVEGVAAWDGAADIAGVDAAALAVVEDLALLGPLGFGVHSDPADRRAARRFWGLLTLAARADPGVLERVLPRFAGQRYADDLVATIRTTAAPAPVDPGPVTARPRHADPDTLVDGSPAQVLRVVERMVDLPWPEPGADDPLQWERDGLEGHTLWLAHVLPLAAGAEAADVAALVVPLVALADQRWHVRHRFDATAFTDDASTDPASYDRRSAPAAMVRSLGAEHAVWWPLGDDAALLVDTSGVVPAAESRAVVLVLPARWLTAPDAEEASLQLPLVQDLLSDDGSRVMSAVWDVLGTRDPEVLEPLLRVLPTIKEATQDLELGGALIANASHVARALDRVALFGRGTCLCTAYLFDQLSDPAKEERRGHVRIVETIPGDGSWVPDRICECTDCGRRYRVEEGLYHYPWWAWTSLDGTEPTVPRR</sequence>
<accession>A0ABV5K9H5</accession>
<reference evidence="1 2" key="1">
    <citation type="submission" date="2024-09" db="EMBL/GenBank/DDBJ databases">
        <authorList>
            <person name="Sun Q."/>
            <person name="Mori K."/>
        </authorList>
    </citation>
    <scope>NUCLEOTIDE SEQUENCE [LARGE SCALE GENOMIC DNA]</scope>
    <source>
        <strain evidence="1 2">JCM 9626</strain>
    </source>
</reference>
<proteinExistence type="predicted"/>
<comment type="caution">
    <text evidence="1">The sequence shown here is derived from an EMBL/GenBank/DDBJ whole genome shotgun (WGS) entry which is preliminary data.</text>
</comment>
<protein>
    <submittedName>
        <fullName evidence="1">Uncharacterized protein</fullName>
    </submittedName>
</protein>
<dbReference type="RefSeq" id="WP_140007979.1">
    <property type="nucleotide sequence ID" value="NZ_JBHMDG010000012.1"/>
</dbReference>
<name>A0ABV5K9H5_9ACTN</name>
<evidence type="ECO:0000313" key="1">
    <source>
        <dbReference type="EMBL" id="MFB9313377.1"/>
    </source>
</evidence>
<keyword evidence="2" id="KW-1185">Reference proteome</keyword>
<dbReference type="EMBL" id="JBHMDG010000012">
    <property type="protein sequence ID" value="MFB9313377.1"/>
    <property type="molecule type" value="Genomic_DNA"/>
</dbReference>
<evidence type="ECO:0000313" key="2">
    <source>
        <dbReference type="Proteomes" id="UP001589750"/>
    </source>
</evidence>
<gene>
    <name evidence="1" type="ORF">ACFFRI_10010</name>
</gene>